<dbReference type="FunFam" id="1.10.555.10:FF:000015">
    <property type="entry name" value="rho GTPase-activating protein 25 isoform X1"/>
    <property type="match status" value="1"/>
</dbReference>
<dbReference type="Pfam" id="PF00169">
    <property type="entry name" value="PH"/>
    <property type="match status" value="1"/>
</dbReference>
<dbReference type="PANTHER" id="PTHR15228">
    <property type="entry name" value="SPERMATHECAL PHYSIOLOGY VARIANT"/>
    <property type="match status" value="1"/>
</dbReference>
<dbReference type="CDD" id="cd04390">
    <property type="entry name" value="RhoGAP_ARHGAP22_24_25"/>
    <property type="match status" value="1"/>
</dbReference>
<dbReference type="GO" id="GO:0005096">
    <property type="term" value="F:GTPase activator activity"/>
    <property type="evidence" value="ECO:0007669"/>
    <property type="project" value="UniProtKB-KW"/>
</dbReference>
<evidence type="ECO:0000259" key="6">
    <source>
        <dbReference type="PROSITE" id="PS50238"/>
    </source>
</evidence>
<dbReference type="PANTHER" id="PTHR15228:SF20">
    <property type="entry name" value="RHO GTPASE-ACTIVATING PROTEIN 25"/>
    <property type="match status" value="1"/>
</dbReference>
<evidence type="ECO:0000256" key="3">
    <source>
        <dbReference type="ARBA" id="ARBA00023054"/>
    </source>
</evidence>
<proteinExistence type="predicted"/>
<dbReference type="InterPro" id="IPR051025">
    <property type="entry name" value="RhoGAP"/>
</dbReference>
<evidence type="ECO:0000259" key="5">
    <source>
        <dbReference type="PROSITE" id="PS50003"/>
    </source>
</evidence>
<dbReference type="SUPFAM" id="SSF50729">
    <property type="entry name" value="PH domain-like"/>
    <property type="match status" value="1"/>
</dbReference>
<keyword evidence="1" id="KW-0343">GTPase activation</keyword>
<feature type="region of interest" description="Disordered" evidence="4">
    <location>
        <begin position="584"/>
        <end position="648"/>
    </location>
</feature>
<feature type="region of interest" description="Disordered" evidence="4">
    <location>
        <begin position="81"/>
        <end position="122"/>
    </location>
</feature>
<feature type="compositionally biased region" description="Polar residues" evidence="4">
    <location>
        <begin position="619"/>
        <end position="633"/>
    </location>
</feature>
<feature type="compositionally biased region" description="Polar residues" evidence="4">
    <location>
        <begin position="487"/>
        <end position="503"/>
    </location>
</feature>
<keyword evidence="3" id="KW-0175">Coiled coil</keyword>
<evidence type="ECO:0000313" key="8">
    <source>
        <dbReference type="Proteomes" id="UP000007635"/>
    </source>
</evidence>
<dbReference type="SMART" id="SM00233">
    <property type="entry name" value="PH"/>
    <property type="match status" value="1"/>
</dbReference>
<feature type="compositionally biased region" description="Gly residues" evidence="4">
    <location>
        <begin position="599"/>
        <end position="608"/>
    </location>
</feature>
<dbReference type="KEGG" id="gat:120831017"/>
<feature type="domain" description="PH" evidence="5">
    <location>
        <begin position="121"/>
        <end position="225"/>
    </location>
</feature>
<evidence type="ECO:0000256" key="2">
    <source>
        <dbReference type="ARBA" id="ARBA00022553"/>
    </source>
</evidence>
<dbReference type="GO" id="GO:0001891">
    <property type="term" value="C:phagocytic cup"/>
    <property type="evidence" value="ECO:0007669"/>
    <property type="project" value="TreeGrafter"/>
</dbReference>
<evidence type="ECO:0000256" key="4">
    <source>
        <dbReference type="SAM" id="MobiDB-lite"/>
    </source>
</evidence>
<dbReference type="InterPro" id="IPR000198">
    <property type="entry name" value="RhoGAP_dom"/>
</dbReference>
<dbReference type="AlphaFoldDB" id="A0AAQ4RVJ2"/>
<dbReference type="PROSITE" id="PS50003">
    <property type="entry name" value="PH_DOMAIN"/>
    <property type="match status" value="1"/>
</dbReference>
<keyword evidence="8" id="KW-1185">Reference proteome</keyword>
<accession>A0AAQ4RVJ2</accession>
<dbReference type="GeneID" id="120831017"/>
<protein>
    <recommendedName>
        <fullName evidence="9">Rho GTPase activating protein 25</fullName>
    </recommendedName>
</protein>
<dbReference type="GeneTree" id="ENSGT00950000183015"/>
<dbReference type="GO" id="GO:0007015">
    <property type="term" value="P:actin filament organization"/>
    <property type="evidence" value="ECO:0007669"/>
    <property type="project" value="TreeGrafter"/>
</dbReference>
<dbReference type="Ensembl" id="ENSGACT00000045787.1">
    <property type="protein sequence ID" value="ENSGACP00000067659.1"/>
    <property type="gene ID" value="ENSGACG00000013273.2"/>
</dbReference>
<name>A0AAQ4RVJ2_GASAC</name>
<feature type="region of interest" description="Disordered" evidence="4">
    <location>
        <begin position="432"/>
        <end position="518"/>
    </location>
</feature>
<reference evidence="7" key="2">
    <citation type="submission" date="2025-08" db="UniProtKB">
        <authorList>
            <consortium name="Ensembl"/>
        </authorList>
    </citation>
    <scope>IDENTIFICATION</scope>
</reference>
<dbReference type="GO" id="GO:0051058">
    <property type="term" value="P:negative regulation of small GTPase mediated signal transduction"/>
    <property type="evidence" value="ECO:0007669"/>
    <property type="project" value="TreeGrafter"/>
</dbReference>
<dbReference type="SMART" id="SM00324">
    <property type="entry name" value="RhoGAP"/>
    <property type="match status" value="1"/>
</dbReference>
<dbReference type="Gene3D" id="1.10.555.10">
    <property type="entry name" value="Rho GTPase activation protein"/>
    <property type="match status" value="1"/>
</dbReference>
<dbReference type="Proteomes" id="UP000007635">
    <property type="component" value="Chromosome XIII"/>
</dbReference>
<organism evidence="7 8">
    <name type="scientific">Gasterosteus aculeatus aculeatus</name>
    <name type="common">three-spined stickleback</name>
    <dbReference type="NCBI Taxonomy" id="481459"/>
    <lineage>
        <taxon>Eukaryota</taxon>
        <taxon>Metazoa</taxon>
        <taxon>Chordata</taxon>
        <taxon>Craniata</taxon>
        <taxon>Vertebrata</taxon>
        <taxon>Euteleostomi</taxon>
        <taxon>Actinopterygii</taxon>
        <taxon>Neopterygii</taxon>
        <taxon>Teleostei</taxon>
        <taxon>Neoteleostei</taxon>
        <taxon>Acanthomorphata</taxon>
        <taxon>Eupercaria</taxon>
        <taxon>Perciformes</taxon>
        <taxon>Cottioidei</taxon>
        <taxon>Gasterosteales</taxon>
        <taxon>Gasterosteidae</taxon>
        <taxon>Gasterosteus</taxon>
    </lineage>
</organism>
<dbReference type="Pfam" id="PF00620">
    <property type="entry name" value="RhoGAP"/>
    <property type="match status" value="1"/>
</dbReference>
<dbReference type="GO" id="GO:0007165">
    <property type="term" value="P:signal transduction"/>
    <property type="evidence" value="ECO:0007669"/>
    <property type="project" value="InterPro"/>
</dbReference>
<reference evidence="7 8" key="1">
    <citation type="journal article" date="2021" name="G3 (Bethesda)">
        <title>Improved contiguity of the threespine stickleback genome using long-read sequencing.</title>
        <authorList>
            <person name="Nath S."/>
            <person name="Shaw D.E."/>
            <person name="White M.A."/>
        </authorList>
    </citation>
    <scope>NUCLEOTIDE SEQUENCE [LARGE SCALE GENOMIC DNA]</scope>
    <source>
        <strain evidence="7 8">Lake Benthic</strain>
    </source>
</reference>
<dbReference type="SUPFAM" id="SSF48350">
    <property type="entry name" value="GTPase activation domain, GAP"/>
    <property type="match status" value="1"/>
</dbReference>
<dbReference type="InterPro" id="IPR008936">
    <property type="entry name" value="Rho_GTPase_activation_prot"/>
</dbReference>
<feature type="compositionally biased region" description="Basic residues" evidence="4">
    <location>
        <begin position="85"/>
        <end position="98"/>
    </location>
</feature>
<reference evidence="7" key="3">
    <citation type="submission" date="2025-09" db="UniProtKB">
        <authorList>
            <consortium name="Ensembl"/>
        </authorList>
    </citation>
    <scope>IDENTIFICATION</scope>
</reference>
<keyword evidence="2" id="KW-0597">Phosphoprotein</keyword>
<dbReference type="PROSITE" id="PS50238">
    <property type="entry name" value="RHOGAP"/>
    <property type="match status" value="1"/>
</dbReference>
<evidence type="ECO:0008006" key="9">
    <source>
        <dbReference type="Google" id="ProtNLM"/>
    </source>
</evidence>
<dbReference type="CTD" id="9938"/>
<dbReference type="GO" id="GO:0006911">
    <property type="term" value="P:phagocytosis, engulfment"/>
    <property type="evidence" value="ECO:0007669"/>
    <property type="project" value="TreeGrafter"/>
</dbReference>
<dbReference type="RefSeq" id="XP_040052046.1">
    <property type="nucleotide sequence ID" value="XM_040196112.1"/>
</dbReference>
<dbReference type="Gene3D" id="2.30.29.30">
    <property type="entry name" value="Pleckstrin-homology domain (PH domain)/Phosphotyrosine-binding domain (PTB)"/>
    <property type="match status" value="1"/>
</dbReference>
<sequence length="712" mass="79301">MLLKMGPKDSQTSRWRPGADVAASCLPRCGPAPSLLRCHLAYQDTVNLRATEPLGSVISSRSCVLSPSDCVLSGPRRPLPLFSRHSTKSSLHRSKARSRSVIPGEGGLGPGSPRSPRSMERPLKSGWLKKQQRSLVKNWQQRYFVLRGSTLTYHKDDKETTVQGVIQLRFSKVNDLPPNLDDPGKYLFEIIPRTTKDRERCPYVFMANSQSDMEEWVRTLRKVIGVPTSGVFGKGLVDTVTYEQRFGPHMVPILVQKCVEFITENGLDEEGIFRLPGQDNAVKQFRDAFDAGERPSFPKDTDVHTVASLLKLYLRELPQPVVPWAQYQDFLDCTNPLDFSSTQGWEKLQKQIALLPRIHYNLLGYVCRFLFEVQQHSKVNKMNVENLATVMGINLLKPQIEDPISVMKATPQIQKLMTVMIRKHDILFPLSEDVLPSPPSKKTESQKNTPRSFVGWESAEMGDASLSESPEEEEDIDSPGPNRGDCSPQNTWQEPRSTSTDDWTGSHRKRTQTLPTFNCPLTGMAAKAEALNRWSNIHENAEEKSGTLSEDIFKILDLRSSGSLFGGPQTSNKGGEDKILAAQRERDDTGSSTPASQKPGGGGGGGGVQPARVLCHQKNVGSSMGPDQQVSGRSEQETDGQPLADSLQQENMELKATVAELQSALEAERRRAAALELCLRNAERSRDEAQRRNEELQRDIQQFLTKKTQAAT</sequence>
<evidence type="ECO:0000256" key="1">
    <source>
        <dbReference type="ARBA" id="ARBA00022468"/>
    </source>
</evidence>
<feature type="domain" description="Rho-GAP" evidence="6">
    <location>
        <begin position="240"/>
        <end position="428"/>
    </location>
</feature>
<dbReference type="InterPro" id="IPR001849">
    <property type="entry name" value="PH_domain"/>
</dbReference>
<evidence type="ECO:0000313" key="7">
    <source>
        <dbReference type="Ensembl" id="ENSGACP00000067659.1"/>
    </source>
</evidence>
<dbReference type="InterPro" id="IPR011993">
    <property type="entry name" value="PH-like_dom_sf"/>
</dbReference>